<dbReference type="PANTHER" id="PTHR33594:SF1">
    <property type="entry name" value="HD_PDEASE DOMAIN-CONTAINING PROTEIN"/>
    <property type="match status" value="1"/>
</dbReference>
<dbReference type="PANTHER" id="PTHR33594">
    <property type="entry name" value="SUPERFAMILY HYDROLASE, PUTATIVE (AFU_ORTHOLOGUE AFUA_1G03035)-RELATED"/>
    <property type="match status" value="1"/>
</dbReference>
<reference evidence="3 4" key="1">
    <citation type="journal article" date="2012" name="Eukaryot. Cell">
        <title>Genome sequence of the fungus Glarea lozoyensis: the first genome sequence of a species from the Helotiaceae family.</title>
        <authorList>
            <person name="Youssar L."/>
            <person name="Gruening B.A."/>
            <person name="Erxleben A."/>
            <person name="Guenther S."/>
            <person name="Huettel W."/>
        </authorList>
    </citation>
    <scope>NUCLEOTIDE SEQUENCE [LARGE SCALE GENOMIC DNA]</scope>
    <source>
        <strain evidence="4">ATCC 74030 / MF5533</strain>
    </source>
</reference>
<dbReference type="InterPro" id="IPR003607">
    <property type="entry name" value="HD/PDEase_dom"/>
</dbReference>
<accession>H0ER18</accession>
<dbReference type="OrthoDB" id="16547at2759"/>
<dbReference type="AlphaFoldDB" id="H0ER18"/>
<comment type="caution">
    <text evidence="3">The sequence shown here is derived from an EMBL/GenBank/DDBJ whole genome shotgun (WGS) entry which is preliminary data.</text>
</comment>
<sequence>MATSDLIAKVAGYVEGEMSNYDASHDFEHIKRVVGCAHMIHSEIVATQPNHPELDLDLITLSALLHDIGDRKYIKNGQDGTIMAYNLLLSLSAPAELAAKVQRIVNGVSYTNEIRNPSAVASLVAEIPELGVVQDADRLDAIGAVGIGRLFTYGGAKTERYMQSSMALIPLKLLKVEGAMKTQPGRRMAKARTEQLKVFQDWWNEDMKMGFRWEVPEGLGGSSRSSSDSDSSMEKVYL</sequence>
<dbReference type="Gene3D" id="1.10.472.50">
    <property type="entry name" value="HD-domain/PDEase-like"/>
    <property type="match status" value="1"/>
</dbReference>
<evidence type="ECO:0000313" key="4">
    <source>
        <dbReference type="Proteomes" id="UP000005446"/>
    </source>
</evidence>
<dbReference type="Gene3D" id="1.20.58.1910">
    <property type="match status" value="1"/>
</dbReference>
<dbReference type="CDD" id="cd00077">
    <property type="entry name" value="HDc"/>
    <property type="match status" value="1"/>
</dbReference>
<feature type="domain" description="HD/PDEase" evidence="2">
    <location>
        <begin position="22"/>
        <end position="151"/>
    </location>
</feature>
<dbReference type="SMART" id="SM00471">
    <property type="entry name" value="HDc"/>
    <property type="match status" value="1"/>
</dbReference>
<feature type="region of interest" description="Disordered" evidence="1">
    <location>
        <begin position="218"/>
        <end position="238"/>
    </location>
</feature>
<dbReference type="Pfam" id="PF01966">
    <property type="entry name" value="HD"/>
    <property type="match status" value="1"/>
</dbReference>
<dbReference type="InParanoid" id="H0ER18"/>
<gene>
    <name evidence="3" type="ORF">M7I_5129</name>
</gene>
<evidence type="ECO:0000313" key="3">
    <source>
        <dbReference type="EMBL" id="EHK98981.1"/>
    </source>
</evidence>
<dbReference type="SUPFAM" id="SSF109604">
    <property type="entry name" value="HD-domain/PDEase-like"/>
    <property type="match status" value="1"/>
</dbReference>
<organism evidence="3 4">
    <name type="scientific">Glarea lozoyensis (strain ATCC 74030 / MF5533)</name>
    <dbReference type="NCBI Taxonomy" id="1104152"/>
    <lineage>
        <taxon>Eukaryota</taxon>
        <taxon>Fungi</taxon>
        <taxon>Dikarya</taxon>
        <taxon>Ascomycota</taxon>
        <taxon>Pezizomycotina</taxon>
        <taxon>Leotiomycetes</taxon>
        <taxon>Helotiales</taxon>
        <taxon>Helotiaceae</taxon>
        <taxon>Glarea</taxon>
    </lineage>
</organism>
<keyword evidence="4" id="KW-1185">Reference proteome</keyword>
<name>H0ER18_GLAL7</name>
<protein>
    <recommendedName>
        <fullName evidence="2">HD/PDEase domain-containing protein</fullName>
    </recommendedName>
</protein>
<dbReference type="Proteomes" id="UP000005446">
    <property type="component" value="Unassembled WGS sequence"/>
</dbReference>
<dbReference type="EMBL" id="AGUE01000132">
    <property type="protein sequence ID" value="EHK98981.1"/>
    <property type="molecule type" value="Genomic_DNA"/>
</dbReference>
<dbReference type="HOGENOM" id="CLU_036524_0_1_1"/>
<proteinExistence type="predicted"/>
<dbReference type="InterPro" id="IPR006674">
    <property type="entry name" value="HD_domain"/>
</dbReference>
<evidence type="ECO:0000256" key="1">
    <source>
        <dbReference type="SAM" id="MobiDB-lite"/>
    </source>
</evidence>
<evidence type="ECO:0000259" key="2">
    <source>
        <dbReference type="SMART" id="SM00471"/>
    </source>
</evidence>